<gene>
    <name evidence="1" type="ORF">S01H1_60898</name>
</gene>
<reference evidence="1" key="1">
    <citation type="journal article" date="2014" name="Front. Microbiol.">
        <title>High frequency of phylogenetically diverse reductive dehalogenase-homologous genes in deep subseafloor sedimentary metagenomes.</title>
        <authorList>
            <person name="Kawai M."/>
            <person name="Futagami T."/>
            <person name="Toyoda A."/>
            <person name="Takaki Y."/>
            <person name="Nishi S."/>
            <person name="Hori S."/>
            <person name="Arai W."/>
            <person name="Tsubouchi T."/>
            <person name="Morono Y."/>
            <person name="Uchiyama I."/>
            <person name="Ito T."/>
            <person name="Fujiyama A."/>
            <person name="Inagaki F."/>
            <person name="Takami H."/>
        </authorList>
    </citation>
    <scope>NUCLEOTIDE SEQUENCE</scope>
    <source>
        <strain evidence="1">Expedition CK06-06</strain>
    </source>
</reference>
<proteinExistence type="predicted"/>
<protein>
    <submittedName>
        <fullName evidence="1">Uncharacterized protein</fullName>
    </submittedName>
</protein>
<accession>X0W126</accession>
<evidence type="ECO:0000313" key="1">
    <source>
        <dbReference type="EMBL" id="GAG24250.1"/>
    </source>
</evidence>
<dbReference type="AlphaFoldDB" id="X0W126"/>
<feature type="non-terminal residue" evidence="1">
    <location>
        <position position="1"/>
    </location>
</feature>
<dbReference type="EMBL" id="BARS01039899">
    <property type="protein sequence ID" value="GAG24250.1"/>
    <property type="molecule type" value="Genomic_DNA"/>
</dbReference>
<organism evidence="1">
    <name type="scientific">marine sediment metagenome</name>
    <dbReference type="NCBI Taxonomy" id="412755"/>
    <lineage>
        <taxon>unclassified sequences</taxon>
        <taxon>metagenomes</taxon>
        <taxon>ecological metagenomes</taxon>
    </lineage>
</organism>
<comment type="caution">
    <text evidence="1">The sequence shown here is derived from an EMBL/GenBank/DDBJ whole genome shotgun (WGS) entry which is preliminary data.</text>
</comment>
<sequence length="41" mass="4773">VCEVVERALCQSLVSAGGDREEAKEFSDGWVDRYIKWRDNR</sequence>
<name>X0W126_9ZZZZ</name>